<evidence type="ECO:0000313" key="3">
    <source>
        <dbReference type="Proteomes" id="UP000184512"/>
    </source>
</evidence>
<reference evidence="2 3" key="1">
    <citation type="submission" date="2016-11" db="EMBL/GenBank/DDBJ databases">
        <authorList>
            <person name="Jaros S."/>
            <person name="Januszkiewicz K."/>
            <person name="Wedrychowicz H."/>
        </authorList>
    </citation>
    <scope>NUCLEOTIDE SEQUENCE [LARGE SCALE GENOMIC DNA]</scope>
    <source>
        <strain evidence="2 3">DSM 12906</strain>
    </source>
</reference>
<dbReference type="EMBL" id="FQZG01000003">
    <property type="protein sequence ID" value="SHI29494.1"/>
    <property type="molecule type" value="Genomic_DNA"/>
</dbReference>
<keyword evidence="1" id="KW-0812">Transmembrane</keyword>
<sequence length="152" mass="16891">MQRERVQDQYPWTWELPLVVICAVLLLGATVCQLGRSLANWFAGGGWWWPAYDKWVTSVPGVIAGDAAAGLPHVHQVAGAEAVWAWLAVVGLLTVTASTLACVWGWRRWGPGRMRGMATVTEAHELLGEDRLWKVRHVVRPDLFPAGRKANR</sequence>
<feature type="transmembrane region" description="Helical" evidence="1">
    <location>
        <begin position="12"/>
        <end position="31"/>
    </location>
</feature>
<accession>A0A1M5ZZ09</accession>
<dbReference type="RefSeq" id="WP_073185193.1">
    <property type="nucleotide sequence ID" value="NZ_FQZG01000003.1"/>
</dbReference>
<evidence type="ECO:0008006" key="4">
    <source>
        <dbReference type="Google" id="ProtNLM"/>
    </source>
</evidence>
<organism evidence="2 3">
    <name type="scientific">Tessaracoccus bendigoensis DSM 12906</name>
    <dbReference type="NCBI Taxonomy" id="1123357"/>
    <lineage>
        <taxon>Bacteria</taxon>
        <taxon>Bacillati</taxon>
        <taxon>Actinomycetota</taxon>
        <taxon>Actinomycetes</taxon>
        <taxon>Propionibacteriales</taxon>
        <taxon>Propionibacteriaceae</taxon>
        <taxon>Tessaracoccus</taxon>
    </lineage>
</organism>
<dbReference type="STRING" id="1123357.SAMN02745244_00009"/>
<name>A0A1M5ZZ09_9ACTN</name>
<evidence type="ECO:0000313" key="2">
    <source>
        <dbReference type="EMBL" id="SHI29494.1"/>
    </source>
</evidence>
<gene>
    <name evidence="2" type="ORF">SAMN02745244_00009</name>
</gene>
<protein>
    <recommendedName>
        <fullName evidence="4">Conjugal transfer protein</fullName>
    </recommendedName>
</protein>
<dbReference type="Proteomes" id="UP000184512">
    <property type="component" value="Unassembled WGS sequence"/>
</dbReference>
<dbReference type="AlphaFoldDB" id="A0A1M5ZZ09"/>
<feature type="transmembrane region" description="Helical" evidence="1">
    <location>
        <begin position="83"/>
        <end position="106"/>
    </location>
</feature>
<evidence type="ECO:0000256" key="1">
    <source>
        <dbReference type="SAM" id="Phobius"/>
    </source>
</evidence>
<keyword evidence="1" id="KW-1133">Transmembrane helix</keyword>
<proteinExistence type="predicted"/>
<keyword evidence="1" id="KW-0472">Membrane</keyword>
<dbReference type="OrthoDB" id="3777129at2"/>
<keyword evidence="3" id="KW-1185">Reference proteome</keyword>